<name>A0ABQ0A5Z5_9GAMM</name>
<dbReference type="PROSITE" id="PS50883">
    <property type="entry name" value="EAL"/>
    <property type="match status" value="1"/>
</dbReference>
<evidence type="ECO:0000259" key="4">
    <source>
        <dbReference type="PROSITE" id="PS50887"/>
    </source>
</evidence>
<sequence>MTDQFAKLLNKDLIERIYDSLFLLVDDEALVTDFIQLYLEDKGFNNIMSLTQSEAAIDTIKNHPVDIVLLDLVMPKVSGFEILTQLRKHSQFQYLPVIVLTSSTDAQTKLRALELGATDFLAKPVDPSELVLRVRNCLTVRAYQIQLTYYDPLTCLPNRQLFIQRLTHIVSNNKSQSLSIFTICLDQHRRVHNTLGPLIADELLSAVAENLAATCQSADITERLGITDLTRMLARTAPDEFSLMLPSCEPDCCAQLAEKINRSLSHKYVVDDHEIFACVSIGIAFYPRDGESPNQLIKSASAASAYARKQGGNLYKFYSADIDTNDKKRLSLDTALRKALENNEFALVYQPKVDPSNGKVIGAEALLRWRRFGLNVSSPEVFISMAEENGLIVPIGEWAFNQACKQLSIWHHQGFSHLSMAVNVSAPQFYEPNFLNNLLKAKQTNNVNLNKITIEITESTLMGDAETLIEKLNVIKDFGVEISIDDFGTGYSSLSYLKRFPIDELKIDRSFIEDLPSSASDLSIVKAIVAMAESLQLRLVAEGVETEDQLNILQSLNCACVQGYYYSKPVSAEDFTRYLIHNQATQTTTREPSAPDARINP</sequence>
<dbReference type="SUPFAM" id="SSF141868">
    <property type="entry name" value="EAL domain-like"/>
    <property type="match status" value="1"/>
</dbReference>
<proteinExistence type="predicted"/>
<dbReference type="InterPro" id="IPR011006">
    <property type="entry name" value="CheY-like_superfamily"/>
</dbReference>
<protein>
    <recommendedName>
        <fullName evidence="7">GGDEF domain-containing response regulator</fullName>
    </recommendedName>
</protein>
<dbReference type="RefSeq" id="WP_353301798.1">
    <property type="nucleotide sequence ID" value="NZ_BAABWN010000002.1"/>
</dbReference>
<dbReference type="SMART" id="SM00267">
    <property type="entry name" value="GGDEF"/>
    <property type="match status" value="1"/>
</dbReference>
<feature type="domain" description="EAL" evidence="3">
    <location>
        <begin position="329"/>
        <end position="583"/>
    </location>
</feature>
<evidence type="ECO:0000313" key="5">
    <source>
        <dbReference type="EMBL" id="GAA6167058.1"/>
    </source>
</evidence>
<dbReference type="SMART" id="SM00052">
    <property type="entry name" value="EAL"/>
    <property type="match status" value="1"/>
</dbReference>
<evidence type="ECO:0000259" key="3">
    <source>
        <dbReference type="PROSITE" id="PS50883"/>
    </source>
</evidence>
<feature type="domain" description="Response regulatory" evidence="2">
    <location>
        <begin position="21"/>
        <end position="138"/>
    </location>
</feature>
<dbReference type="SUPFAM" id="SSF55073">
    <property type="entry name" value="Nucleotide cyclase"/>
    <property type="match status" value="1"/>
</dbReference>
<feature type="modified residue" description="4-aspartylphosphate" evidence="1">
    <location>
        <position position="71"/>
    </location>
</feature>
<comment type="caution">
    <text evidence="5">The sequence shown here is derived from an EMBL/GenBank/DDBJ whole genome shotgun (WGS) entry which is preliminary data.</text>
</comment>
<dbReference type="InterPro" id="IPR001633">
    <property type="entry name" value="EAL_dom"/>
</dbReference>
<dbReference type="SMART" id="SM00448">
    <property type="entry name" value="REC"/>
    <property type="match status" value="1"/>
</dbReference>
<dbReference type="InterPro" id="IPR035919">
    <property type="entry name" value="EAL_sf"/>
</dbReference>
<dbReference type="CDD" id="cd01948">
    <property type="entry name" value="EAL"/>
    <property type="match status" value="1"/>
</dbReference>
<dbReference type="Pfam" id="PF00990">
    <property type="entry name" value="GGDEF"/>
    <property type="match status" value="1"/>
</dbReference>
<dbReference type="InterPro" id="IPR029787">
    <property type="entry name" value="Nucleotide_cyclase"/>
</dbReference>
<organism evidence="5 6">
    <name type="scientific">Sessilibacter corallicola</name>
    <dbReference type="NCBI Taxonomy" id="2904075"/>
    <lineage>
        <taxon>Bacteria</taxon>
        <taxon>Pseudomonadati</taxon>
        <taxon>Pseudomonadota</taxon>
        <taxon>Gammaproteobacteria</taxon>
        <taxon>Cellvibrionales</taxon>
        <taxon>Cellvibrionaceae</taxon>
        <taxon>Sessilibacter</taxon>
    </lineage>
</organism>
<dbReference type="InterPro" id="IPR043128">
    <property type="entry name" value="Rev_trsase/Diguanyl_cyclase"/>
</dbReference>
<evidence type="ECO:0000259" key="2">
    <source>
        <dbReference type="PROSITE" id="PS50110"/>
    </source>
</evidence>
<dbReference type="EMBL" id="BAABWN010000002">
    <property type="protein sequence ID" value="GAA6167058.1"/>
    <property type="molecule type" value="Genomic_DNA"/>
</dbReference>
<dbReference type="InterPro" id="IPR050706">
    <property type="entry name" value="Cyclic-di-GMP_PDE-like"/>
</dbReference>
<dbReference type="PROSITE" id="PS50110">
    <property type="entry name" value="RESPONSE_REGULATORY"/>
    <property type="match status" value="1"/>
</dbReference>
<dbReference type="Proteomes" id="UP001465153">
    <property type="component" value="Unassembled WGS sequence"/>
</dbReference>
<evidence type="ECO:0000256" key="1">
    <source>
        <dbReference type="PROSITE-ProRule" id="PRU00169"/>
    </source>
</evidence>
<dbReference type="InterPro" id="IPR001789">
    <property type="entry name" value="Sig_transdc_resp-reg_receiver"/>
</dbReference>
<dbReference type="PANTHER" id="PTHR33121">
    <property type="entry name" value="CYCLIC DI-GMP PHOSPHODIESTERASE PDEF"/>
    <property type="match status" value="1"/>
</dbReference>
<gene>
    <name evidence="5" type="ORF">NBRC116591_08680</name>
</gene>
<dbReference type="NCBIfam" id="TIGR00254">
    <property type="entry name" value="GGDEF"/>
    <property type="match status" value="1"/>
</dbReference>
<evidence type="ECO:0008006" key="7">
    <source>
        <dbReference type="Google" id="ProtNLM"/>
    </source>
</evidence>
<dbReference type="PROSITE" id="PS50887">
    <property type="entry name" value="GGDEF"/>
    <property type="match status" value="1"/>
</dbReference>
<dbReference type="PANTHER" id="PTHR33121:SF70">
    <property type="entry name" value="SIGNALING PROTEIN YKOW"/>
    <property type="match status" value="1"/>
</dbReference>
<dbReference type="InterPro" id="IPR000160">
    <property type="entry name" value="GGDEF_dom"/>
</dbReference>
<dbReference type="Pfam" id="PF00563">
    <property type="entry name" value="EAL"/>
    <property type="match status" value="1"/>
</dbReference>
<dbReference type="CDD" id="cd01949">
    <property type="entry name" value="GGDEF"/>
    <property type="match status" value="1"/>
</dbReference>
<keyword evidence="1" id="KW-0597">Phosphoprotein</keyword>
<accession>A0ABQ0A5Z5</accession>
<dbReference type="Gene3D" id="3.30.70.270">
    <property type="match status" value="1"/>
</dbReference>
<dbReference type="Gene3D" id="3.20.20.450">
    <property type="entry name" value="EAL domain"/>
    <property type="match status" value="1"/>
</dbReference>
<feature type="domain" description="GGDEF" evidence="4">
    <location>
        <begin position="176"/>
        <end position="320"/>
    </location>
</feature>
<dbReference type="SUPFAM" id="SSF52172">
    <property type="entry name" value="CheY-like"/>
    <property type="match status" value="1"/>
</dbReference>
<dbReference type="Gene3D" id="3.40.50.2300">
    <property type="match status" value="1"/>
</dbReference>
<evidence type="ECO:0000313" key="6">
    <source>
        <dbReference type="Proteomes" id="UP001465153"/>
    </source>
</evidence>
<keyword evidence="6" id="KW-1185">Reference proteome</keyword>
<dbReference type="Pfam" id="PF00072">
    <property type="entry name" value="Response_reg"/>
    <property type="match status" value="1"/>
</dbReference>
<reference evidence="5 6" key="1">
    <citation type="submission" date="2024-04" db="EMBL/GenBank/DDBJ databases">
        <title>Draft genome sequence of Sessilibacter corallicola NBRC 116591.</title>
        <authorList>
            <person name="Miyakawa T."/>
            <person name="Kusuya Y."/>
            <person name="Miura T."/>
        </authorList>
    </citation>
    <scope>NUCLEOTIDE SEQUENCE [LARGE SCALE GENOMIC DNA]</scope>
    <source>
        <strain evidence="5 6">KU-00831-HH</strain>
    </source>
</reference>